<keyword evidence="1" id="KW-0812">Transmembrane</keyword>
<keyword evidence="1" id="KW-0472">Membrane</keyword>
<organism evidence="2 3">
    <name type="scientific">Mycena albidolilacea</name>
    <dbReference type="NCBI Taxonomy" id="1033008"/>
    <lineage>
        <taxon>Eukaryota</taxon>
        <taxon>Fungi</taxon>
        <taxon>Dikarya</taxon>
        <taxon>Basidiomycota</taxon>
        <taxon>Agaricomycotina</taxon>
        <taxon>Agaricomycetes</taxon>
        <taxon>Agaricomycetidae</taxon>
        <taxon>Agaricales</taxon>
        <taxon>Marasmiineae</taxon>
        <taxon>Mycenaceae</taxon>
        <taxon>Mycena</taxon>
    </lineage>
</organism>
<accession>A0AAD7A8J2</accession>
<feature type="transmembrane region" description="Helical" evidence="1">
    <location>
        <begin position="91"/>
        <end position="114"/>
    </location>
</feature>
<reference evidence="2" key="1">
    <citation type="submission" date="2023-03" db="EMBL/GenBank/DDBJ databases">
        <title>Massive genome expansion in bonnet fungi (Mycena s.s.) driven by repeated elements and novel gene families across ecological guilds.</title>
        <authorList>
            <consortium name="Lawrence Berkeley National Laboratory"/>
            <person name="Harder C.B."/>
            <person name="Miyauchi S."/>
            <person name="Viragh M."/>
            <person name="Kuo A."/>
            <person name="Thoen E."/>
            <person name="Andreopoulos B."/>
            <person name="Lu D."/>
            <person name="Skrede I."/>
            <person name="Drula E."/>
            <person name="Henrissat B."/>
            <person name="Morin E."/>
            <person name="Kohler A."/>
            <person name="Barry K."/>
            <person name="LaButti K."/>
            <person name="Morin E."/>
            <person name="Salamov A."/>
            <person name="Lipzen A."/>
            <person name="Mereny Z."/>
            <person name="Hegedus B."/>
            <person name="Baldrian P."/>
            <person name="Stursova M."/>
            <person name="Weitz H."/>
            <person name="Taylor A."/>
            <person name="Grigoriev I.V."/>
            <person name="Nagy L.G."/>
            <person name="Martin F."/>
            <person name="Kauserud H."/>
        </authorList>
    </citation>
    <scope>NUCLEOTIDE SEQUENCE</scope>
    <source>
        <strain evidence="2">CBHHK002</strain>
    </source>
</reference>
<feature type="transmembrane region" description="Helical" evidence="1">
    <location>
        <begin position="173"/>
        <end position="196"/>
    </location>
</feature>
<proteinExistence type="predicted"/>
<feature type="transmembrane region" description="Helical" evidence="1">
    <location>
        <begin position="249"/>
        <end position="267"/>
    </location>
</feature>
<dbReference type="AlphaFoldDB" id="A0AAD7A8J2"/>
<evidence type="ECO:0000313" key="2">
    <source>
        <dbReference type="EMBL" id="KAJ7352176.1"/>
    </source>
</evidence>
<feature type="transmembrane region" description="Helical" evidence="1">
    <location>
        <begin position="46"/>
        <end position="67"/>
    </location>
</feature>
<sequence length="302" mass="33663">MTPPVPISSLIVENWFNGLYTAAMLVTLWVIITGTRYTGSRMRWQIALVLASYICSTMHSSLNWLYYSQAVDDNEFPTGPGLVYSLTHLKVWIEATGDTFFCLNIFMTDCLFIWRCWVVWNRRWHIVVLPILATISGAILAGLMISDQVFAEQSSEAFTIAKKSADFVRHSTIYFSLSVATSLTTTFLITLRILLVQRMGKKAGTGSHRTFNPIMEILIESAALYSATLLIFVVLDVKKNTNLYYAQNIHAQMAGLAPLLIILRVAAGLSRPQEDWSGNLSGSLKFAPSNSTLSASKQDVET</sequence>
<protein>
    <submittedName>
        <fullName evidence="2">Uncharacterized protein</fullName>
    </submittedName>
</protein>
<gene>
    <name evidence="2" type="ORF">DFH08DRAFT_858105</name>
</gene>
<feature type="transmembrane region" description="Helical" evidence="1">
    <location>
        <begin position="15"/>
        <end position="34"/>
    </location>
</feature>
<dbReference type="EMBL" id="JARIHO010000012">
    <property type="protein sequence ID" value="KAJ7352176.1"/>
    <property type="molecule type" value="Genomic_DNA"/>
</dbReference>
<evidence type="ECO:0000256" key="1">
    <source>
        <dbReference type="SAM" id="Phobius"/>
    </source>
</evidence>
<evidence type="ECO:0000313" key="3">
    <source>
        <dbReference type="Proteomes" id="UP001218218"/>
    </source>
</evidence>
<feature type="transmembrane region" description="Helical" evidence="1">
    <location>
        <begin position="126"/>
        <end position="145"/>
    </location>
</feature>
<comment type="caution">
    <text evidence="2">The sequence shown here is derived from an EMBL/GenBank/DDBJ whole genome shotgun (WGS) entry which is preliminary data.</text>
</comment>
<name>A0AAD7A8J2_9AGAR</name>
<keyword evidence="1" id="KW-1133">Transmembrane helix</keyword>
<keyword evidence="3" id="KW-1185">Reference proteome</keyword>
<feature type="transmembrane region" description="Helical" evidence="1">
    <location>
        <begin position="217"/>
        <end position="237"/>
    </location>
</feature>
<dbReference type="Proteomes" id="UP001218218">
    <property type="component" value="Unassembled WGS sequence"/>
</dbReference>